<organism evidence="2 3">
    <name type="scientific">Desulfofarcimen acetoxidans (strain ATCC 49208 / DSM 771 / KCTC 5769 / VKM B-1644 / 5575)</name>
    <name type="common">Desulfotomaculum acetoxidans</name>
    <dbReference type="NCBI Taxonomy" id="485916"/>
    <lineage>
        <taxon>Bacteria</taxon>
        <taxon>Bacillati</taxon>
        <taxon>Bacillota</taxon>
        <taxon>Clostridia</taxon>
        <taxon>Eubacteriales</taxon>
        <taxon>Peptococcaceae</taxon>
        <taxon>Desulfofarcimen</taxon>
    </lineage>
</organism>
<keyword evidence="1" id="KW-0812">Transmembrane</keyword>
<dbReference type="AlphaFoldDB" id="C8W4X5"/>
<sequence>MVINLIFLRDVIILLSYTVVIFYLTPRVVLITTGLILFIRTIYYLSKNYVNEKSFRRVCDSLPNKLKNSNEKIDIIKKYILHTKAFKGIFVGIISIILGYFNVPLFKNELEQFLLGNYFPLPTLIITVALINNLNYKNDLIIIKRKLSGDSTIWLELTLILLAVVILIALTSRTIPN</sequence>
<keyword evidence="3" id="KW-1185">Reference proteome</keyword>
<dbReference type="HOGENOM" id="CLU_1515524_0_0_9"/>
<feature type="transmembrane region" description="Helical" evidence="1">
    <location>
        <begin position="7"/>
        <end position="24"/>
    </location>
</feature>
<accession>C8W4X5</accession>
<protein>
    <submittedName>
        <fullName evidence="2">Uncharacterized protein</fullName>
    </submittedName>
</protein>
<dbReference type="EMBL" id="CP001720">
    <property type="protein sequence ID" value="ACV61327.1"/>
    <property type="molecule type" value="Genomic_DNA"/>
</dbReference>
<gene>
    <name evidence="2" type="ordered locus">Dtox_0382</name>
</gene>
<keyword evidence="1" id="KW-1133">Transmembrane helix</keyword>
<dbReference type="KEGG" id="dae:Dtox_0382"/>
<feature type="transmembrane region" description="Helical" evidence="1">
    <location>
        <begin position="153"/>
        <end position="175"/>
    </location>
</feature>
<dbReference type="Proteomes" id="UP000002217">
    <property type="component" value="Chromosome"/>
</dbReference>
<feature type="transmembrane region" description="Helical" evidence="1">
    <location>
        <begin position="30"/>
        <end position="46"/>
    </location>
</feature>
<dbReference type="RefSeq" id="WP_015756048.1">
    <property type="nucleotide sequence ID" value="NC_013216.1"/>
</dbReference>
<evidence type="ECO:0000256" key="1">
    <source>
        <dbReference type="SAM" id="Phobius"/>
    </source>
</evidence>
<evidence type="ECO:0000313" key="2">
    <source>
        <dbReference type="EMBL" id="ACV61327.1"/>
    </source>
</evidence>
<evidence type="ECO:0000313" key="3">
    <source>
        <dbReference type="Proteomes" id="UP000002217"/>
    </source>
</evidence>
<reference evidence="2 3" key="1">
    <citation type="journal article" date="2009" name="Stand. Genomic Sci.">
        <title>Complete genome sequence of Desulfotomaculum acetoxidans type strain (5575).</title>
        <authorList>
            <person name="Spring S."/>
            <person name="Lapidus A."/>
            <person name="Schroder M."/>
            <person name="Gleim D."/>
            <person name="Sims D."/>
            <person name="Meincke L."/>
            <person name="Glavina Del Rio T."/>
            <person name="Tice H."/>
            <person name="Copeland A."/>
            <person name="Cheng J.F."/>
            <person name="Lucas S."/>
            <person name="Chen F."/>
            <person name="Nolan M."/>
            <person name="Bruce D."/>
            <person name="Goodwin L."/>
            <person name="Pitluck S."/>
            <person name="Ivanova N."/>
            <person name="Mavromatis K."/>
            <person name="Mikhailova N."/>
            <person name="Pati A."/>
            <person name="Chen A."/>
            <person name="Palaniappan K."/>
            <person name="Land M."/>
            <person name="Hauser L."/>
            <person name="Chang Y.J."/>
            <person name="Jeffries C.D."/>
            <person name="Chain P."/>
            <person name="Saunders E."/>
            <person name="Brettin T."/>
            <person name="Detter J.C."/>
            <person name="Goker M."/>
            <person name="Bristow J."/>
            <person name="Eisen J.A."/>
            <person name="Markowitz V."/>
            <person name="Hugenholtz P."/>
            <person name="Kyrpides N.C."/>
            <person name="Klenk H.P."/>
            <person name="Han C."/>
        </authorList>
    </citation>
    <scope>NUCLEOTIDE SEQUENCE [LARGE SCALE GENOMIC DNA]</scope>
    <source>
        <strain evidence="3">ATCC 49208 / DSM 771 / VKM B-1644</strain>
    </source>
</reference>
<feature type="transmembrane region" description="Helical" evidence="1">
    <location>
        <begin position="115"/>
        <end position="132"/>
    </location>
</feature>
<keyword evidence="1" id="KW-0472">Membrane</keyword>
<feature type="transmembrane region" description="Helical" evidence="1">
    <location>
        <begin position="85"/>
        <end position="103"/>
    </location>
</feature>
<name>C8W4X5_DESAS</name>
<proteinExistence type="predicted"/>